<evidence type="ECO:0000313" key="3">
    <source>
        <dbReference type="Proteomes" id="UP000799118"/>
    </source>
</evidence>
<keyword evidence="3" id="KW-1185">Reference proteome</keyword>
<organism evidence="2 3">
    <name type="scientific">Gymnopus androsaceus JB14</name>
    <dbReference type="NCBI Taxonomy" id="1447944"/>
    <lineage>
        <taxon>Eukaryota</taxon>
        <taxon>Fungi</taxon>
        <taxon>Dikarya</taxon>
        <taxon>Basidiomycota</taxon>
        <taxon>Agaricomycotina</taxon>
        <taxon>Agaricomycetes</taxon>
        <taxon>Agaricomycetidae</taxon>
        <taxon>Agaricales</taxon>
        <taxon>Marasmiineae</taxon>
        <taxon>Omphalotaceae</taxon>
        <taxon>Gymnopus</taxon>
    </lineage>
</organism>
<accession>A0A6A4I9L1</accession>
<evidence type="ECO:0000256" key="1">
    <source>
        <dbReference type="SAM" id="SignalP"/>
    </source>
</evidence>
<gene>
    <name evidence="2" type="ORF">BT96DRAFT_316770</name>
</gene>
<keyword evidence="1" id="KW-0732">Signal</keyword>
<dbReference type="EMBL" id="ML769407">
    <property type="protein sequence ID" value="KAE9405757.1"/>
    <property type="molecule type" value="Genomic_DNA"/>
</dbReference>
<dbReference type="Proteomes" id="UP000799118">
    <property type="component" value="Unassembled WGS sequence"/>
</dbReference>
<proteinExistence type="predicted"/>
<name>A0A6A4I9L1_9AGAR</name>
<dbReference type="AlphaFoldDB" id="A0A6A4I9L1"/>
<protein>
    <submittedName>
        <fullName evidence="2">Uncharacterized protein</fullName>
    </submittedName>
</protein>
<evidence type="ECO:0000313" key="2">
    <source>
        <dbReference type="EMBL" id="KAE9405757.1"/>
    </source>
</evidence>
<feature type="chain" id="PRO_5025513287" evidence="1">
    <location>
        <begin position="21"/>
        <end position="105"/>
    </location>
</feature>
<feature type="signal peptide" evidence="1">
    <location>
        <begin position="1"/>
        <end position="20"/>
    </location>
</feature>
<sequence length="105" mass="11669">MFSLRYIILVIGFLLVSVHAAPQAVVRTIVVPRSTRIPTLFLHEEASAIELKDITGKPTSVKNVYQLEGTGKYDPDPKNKKPKVWRKVPKGGYSPSDLLIKVGKI</sequence>
<reference evidence="2" key="1">
    <citation type="journal article" date="2019" name="Environ. Microbiol.">
        <title>Fungal ecological strategies reflected in gene transcription - a case study of two litter decomposers.</title>
        <authorList>
            <person name="Barbi F."/>
            <person name="Kohler A."/>
            <person name="Barry K."/>
            <person name="Baskaran P."/>
            <person name="Daum C."/>
            <person name="Fauchery L."/>
            <person name="Ihrmark K."/>
            <person name="Kuo A."/>
            <person name="LaButti K."/>
            <person name="Lipzen A."/>
            <person name="Morin E."/>
            <person name="Grigoriev I.V."/>
            <person name="Henrissat B."/>
            <person name="Lindahl B."/>
            <person name="Martin F."/>
        </authorList>
    </citation>
    <scope>NUCLEOTIDE SEQUENCE</scope>
    <source>
        <strain evidence="2">JB14</strain>
    </source>
</reference>